<evidence type="ECO:0000313" key="13">
    <source>
        <dbReference type="Proteomes" id="UP000198287"/>
    </source>
</evidence>
<dbReference type="InterPro" id="IPR036396">
    <property type="entry name" value="Cyt_P450_sf"/>
</dbReference>
<dbReference type="Proteomes" id="UP000198287">
    <property type="component" value="Unassembled WGS sequence"/>
</dbReference>
<evidence type="ECO:0000256" key="4">
    <source>
        <dbReference type="ARBA" id="ARBA00022723"/>
    </source>
</evidence>
<dbReference type="GO" id="GO:0016712">
    <property type="term" value="F:oxidoreductase activity, acting on paired donors, with incorporation or reduction of molecular oxygen, reduced flavin or flavoprotein as one donor, and incorporation of one atom of oxygen"/>
    <property type="evidence" value="ECO:0007669"/>
    <property type="project" value="TreeGrafter"/>
</dbReference>
<evidence type="ECO:0000256" key="3">
    <source>
        <dbReference type="ARBA" id="ARBA00022617"/>
    </source>
</evidence>
<evidence type="ECO:0000313" key="12">
    <source>
        <dbReference type="EMBL" id="OXA46404.1"/>
    </source>
</evidence>
<feature type="chain" id="PRO_5013257203" evidence="11">
    <location>
        <begin position="23"/>
        <end position="642"/>
    </location>
</feature>
<keyword evidence="10" id="KW-0472">Membrane</keyword>
<evidence type="ECO:0000256" key="10">
    <source>
        <dbReference type="SAM" id="Phobius"/>
    </source>
</evidence>
<organism evidence="12 13">
    <name type="scientific">Folsomia candida</name>
    <name type="common">Springtail</name>
    <dbReference type="NCBI Taxonomy" id="158441"/>
    <lineage>
        <taxon>Eukaryota</taxon>
        <taxon>Metazoa</taxon>
        <taxon>Ecdysozoa</taxon>
        <taxon>Arthropoda</taxon>
        <taxon>Hexapoda</taxon>
        <taxon>Collembola</taxon>
        <taxon>Entomobryomorpha</taxon>
        <taxon>Isotomoidea</taxon>
        <taxon>Isotomidae</taxon>
        <taxon>Proisotominae</taxon>
        <taxon>Folsomia</taxon>
    </lineage>
</organism>
<dbReference type="Gene3D" id="1.10.630.10">
    <property type="entry name" value="Cytochrome P450"/>
    <property type="match status" value="1"/>
</dbReference>
<keyword evidence="5 9" id="KW-0560">Oxidoreductase</keyword>
<evidence type="ECO:0000256" key="9">
    <source>
        <dbReference type="RuleBase" id="RU000461"/>
    </source>
</evidence>
<dbReference type="OrthoDB" id="1055148at2759"/>
<feature type="signal peptide" evidence="11">
    <location>
        <begin position="1"/>
        <end position="22"/>
    </location>
</feature>
<dbReference type="GO" id="GO:0005737">
    <property type="term" value="C:cytoplasm"/>
    <property type="evidence" value="ECO:0007669"/>
    <property type="project" value="TreeGrafter"/>
</dbReference>
<dbReference type="OMA" id="ININCLF"/>
<dbReference type="InterPro" id="IPR050182">
    <property type="entry name" value="Cytochrome_P450_fam2"/>
</dbReference>
<keyword evidence="3 8" id="KW-0349">Heme</keyword>
<feature type="transmembrane region" description="Helical" evidence="10">
    <location>
        <begin position="134"/>
        <end position="152"/>
    </location>
</feature>
<feature type="binding site" description="axial binding residue" evidence="8">
    <location>
        <position position="588"/>
    </location>
    <ligand>
        <name>heme</name>
        <dbReference type="ChEBI" id="CHEBI:30413"/>
    </ligand>
    <ligandPart>
        <name>Fe</name>
        <dbReference type="ChEBI" id="CHEBI:18248"/>
    </ligandPart>
</feature>
<name>A0A226DNI1_FOLCA</name>
<dbReference type="InterPro" id="IPR001128">
    <property type="entry name" value="Cyt_P450"/>
</dbReference>
<comment type="cofactor">
    <cofactor evidence="1 8">
        <name>heme</name>
        <dbReference type="ChEBI" id="CHEBI:30413"/>
    </cofactor>
</comment>
<dbReference type="PANTHER" id="PTHR24300">
    <property type="entry name" value="CYTOCHROME P450 508A4-RELATED"/>
    <property type="match status" value="1"/>
</dbReference>
<comment type="caution">
    <text evidence="12">The sequence shown here is derived from an EMBL/GenBank/DDBJ whole genome shotgun (WGS) entry which is preliminary data.</text>
</comment>
<keyword evidence="11" id="KW-0732">Signal</keyword>
<keyword evidence="10" id="KW-0812">Transmembrane</keyword>
<reference evidence="12 13" key="1">
    <citation type="submission" date="2015-12" db="EMBL/GenBank/DDBJ databases">
        <title>The genome of Folsomia candida.</title>
        <authorList>
            <person name="Faddeeva A."/>
            <person name="Derks M.F."/>
            <person name="Anvar Y."/>
            <person name="Smit S."/>
            <person name="Van Straalen N."/>
            <person name="Roelofs D."/>
        </authorList>
    </citation>
    <scope>NUCLEOTIDE SEQUENCE [LARGE SCALE GENOMIC DNA]</scope>
    <source>
        <strain evidence="12 13">VU population</strain>
        <tissue evidence="12">Whole body</tissue>
    </source>
</reference>
<dbReference type="InterPro" id="IPR002401">
    <property type="entry name" value="Cyt_P450_E_grp-I"/>
</dbReference>
<gene>
    <name evidence="12" type="ORF">Fcan01_18812</name>
</gene>
<evidence type="ECO:0000256" key="8">
    <source>
        <dbReference type="PIRSR" id="PIRSR602401-1"/>
    </source>
</evidence>
<proteinExistence type="inferred from homology"/>
<dbReference type="Pfam" id="PF00067">
    <property type="entry name" value="p450"/>
    <property type="match status" value="1"/>
</dbReference>
<comment type="similarity">
    <text evidence="2 9">Belongs to the cytochrome P450 family.</text>
</comment>
<dbReference type="PRINTS" id="PR00463">
    <property type="entry name" value="EP450I"/>
</dbReference>
<evidence type="ECO:0000256" key="6">
    <source>
        <dbReference type="ARBA" id="ARBA00023004"/>
    </source>
</evidence>
<dbReference type="GO" id="GO:0008395">
    <property type="term" value="F:steroid hydroxylase activity"/>
    <property type="evidence" value="ECO:0007669"/>
    <property type="project" value="TreeGrafter"/>
</dbReference>
<dbReference type="STRING" id="158441.A0A226DNI1"/>
<keyword evidence="13" id="KW-1185">Reference proteome</keyword>
<keyword evidence="7 9" id="KW-0503">Monooxygenase</keyword>
<dbReference type="GO" id="GO:0020037">
    <property type="term" value="F:heme binding"/>
    <property type="evidence" value="ECO:0007669"/>
    <property type="project" value="InterPro"/>
</dbReference>
<evidence type="ECO:0000256" key="2">
    <source>
        <dbReference type="ARBA" id="ARBA00010617"/>
    </source>
</evidence>
<evidence type="ECO:0000256" key="5">
    <source>
        <dbReference type="ARBA" id="ARBA00023002"/>
    </source>
</evidence>
<dbReference type="GO" id="GO:0006082">
    <property type="term" value="P:organic acid metabolic process"/>
    <property type="evidence" value="ECO:0007669"/>
    <property type="project" value="TreeGrafter"/>
</dbReference>
<protein>
    <submittedName>
        <fullName evidence="12">Farnesoate epoxidase</fullName>
    </submittedName>
</protein>
<dbReference type="SUPFAM" id="SSF48264">
    <property type="entry name" value="Cytochrome P450"/>
    <property type="match status" value="1"/>
</dbReference>
<sequence length="642" mass="72960">MSIKLIALIATLTLTLAPCVISAPQYGELCNSLLQCNRYTENFDQGVICMYRANDTEPTGYCNMFAVPVGRCHCARNCGAFNDYHDDGEFVPELGRCVGYVGSFCFNGWGVNDCVENAYCPGISRFDLRIDKMFDFYAITVLVGLVIYYFFLRDNTDRSDEPPGPLVWPIIGNIFHLARAEGNITQKLGNLAKKYGEIYSLKVGMKRVVVITSKEAISTVLTNEAAFGRDRMGTFHDRTAGKNLGIVTGEGEMWEKSRTWTFKNLKEFGFGKSSEMEHFVQARKIIYNYVLRNPTCSDSLISEIDAIIGTSGVLEVTQLFSSAIYTIMWQMVEGRIKPGDEDDIKMLVVKSDAFIRSRSRGSGIVNSFPFLRFVFPQTLGYNDQMAFFNSCNKVAGKLYLDAESRLKENPTSTPTNLVESFVKNFSNDAKIFCRENFQIVFQDLLIGSTDTSSSFMECVILYLISYPEVQQKIYEEIVAIQGGPGENKFITFLDRKSMPYTQAFLLELHRNAKILQNSVPRRALWDFKYKNYVIKKDTVILTDMRLYYEDKSIWQDPETFRPERFLTSNREICNAANIISFSVGKRNCPGELYANLVTFLLTTIIVGRYKLSVPVGQEKPRLDLRPGFAFKPYPFQATFTKR</sequence>
<keyword evidence="4 8" id="KW-0479">Metal-binding</keyword>
<dbReference type="GO" id="GO:0006805">
    <property type="term" value="P:xenobiotic metabolic process"/>
    <property type="evidence" value="ECO:0007669"/>
    <property type="project" value="TreeGrafter"/>
</dbReference>
<evidence type="ECO:0000256" key="11">
    <source>
        <dbReference type="SAM" id="SignalP"/>
    </source>
</evidence>
<dbReference type="PANTHER" id="PTHR24300:SF376">
    <property type="entry name" value="CYTOCHROME P450 15A1"/>
    <property type="match status" value="1"/>
</dbReference>
<dbReference type="EMBL" id="LNIX01000015">
    <property type="protein sequence ID" value="OXA46404.1"/>
    <property type="molecule type" value="Genomic_DNA"/>
</dbReference>
<evidence type="ECO:0000256" key="7">
    <source>
        <dbReference type="ARBA" id="ARBA00023033"/>
    </source>
</evidence>
<dbReference type="InterPro" id="IPR017972">
    <property type="entry name" value="Cyt_P450_CS"/>
</dbReference>
<dbReference type="PROSITE" id="PS00086">
    <property type="entry name" value="CYTOCHROME_P450"/>
    <property type="match status" value="1"/>
</dbReference>
<evidence type="ECO:0000256" key="1">
    <source>
        <dbReference type="ARBA" id="ARBA00001971"/>
    </source>
</evidence>
<dbReference type="AlphaFoldDB" id="A0A226DNI1"/>
<keyword evidence="10" id="KW-1133">Transmembrane helix</keyword>
<keyword evidence="6 8" id="KW-0408">Iron</keyword>
<accession>A0A226DNI1</accession>
<dbReference type="GO" id="GO:0005506">
    <property type="term" value="F:iron ion binding"/>
    <property type="evidence" value="ECO:0007669"/>
    <property type="project" value="InterPro"/>
</dbReference>